<dbReference type="AlphaFoldDB" id="A0A1V1PHM4"/>
<keyword evidence="1" id="KW-0540">Nuclease</keyword>
<organism evidence="4 5">
    <name type="scientific">Candidatus Magnetoglobus multicellularis str. Araruama</name>
    <dbReference type="NCBI Taxonomy" id="890399"/>
    <lineage>
        <taxon>Bacteria</taxon>
        <taxon>Pseudomonadati</taxon>
        <taxon>Thermodesulfobacteriota</taxon>
        <taxon>Desulfobacteria</taxon>
        <taxon>Desulfobacterales</taxon>
        <taxon>Desulfobacteraceae</taxon>
        <taxon>Candidatus Magnetoglobus</taxon>
    </lineage>
</organism>
<dbReference type="SUPFAM" id="SSF53098">
    <property type="entry name" value="Ribonuclease H-like"/>
    <property type="match status" value="1"/>
</dbReference>
<gene>
    <name evidence="4" type="ORF">OMM_06354</name>
</gene>
<dbReference type="GO" id="GO:0008408">
    <property type="term" value="F:3'-5' exonuclease activity"/>
    <property type="evidence" value="ECO:0007669"/>
    <property type="project" value="InterPro"/>
</dbReference>
<protein>
    <recommendedName>
        <fullName evidence="3">3'-5' exonuclease domain-containing protein</fullName>
    </recommendedName>
</protein>
<evidence type="ECO:0000259" key="3">
    <source>
        <dbReference type="Pfam" id="PF01612"/>
    </source>
</evidence>
<dbReference type="Pfam" id="PF01612">
    <property type="entry name" value="DNA_pol_A_exo1"/>
    <property type="match status" value="1"/>
</dbReference>
<feature type="domain" description="3'-5' exonuclease" evidence="3">
    <location>
        <begin position="19"/>
        <end position="79"/>
    </location>
</feature>
<evidence type="ECO:0000256" key="1">
    <source>
        <dbReference type="ARBA" id="ARBA00022722"/>
    </source>
</evidence>
<dbReference type="Proteomes" id="UP000189670">
    <property type="component" value="Unassembled WGS sequence"/>
</dbReference>
<dbReference type="PANTHER" id="PTHR13620:SF104">
    <property type="entry name" value="EXONUCLEASE 3'-5' DOMAIN-CONTAINING PROTEIN 2"/>
    <property type="match status" value="1"/>
</dbReference>
<evidence type="ECO:0000313" key="4">
    <source>
        <dbReference type="EMBL" id="ETR74391.1"/>
    </source>
</evidence>
<dbReference type="InterPro" id="IPR012337">
    <property type="entry name" value="RNaseH-like_sf"/>
</dbReference>
<dbReference type="Gene3D" id="3.30.420.10">
    <property type="entry name" value="Ribonuclease H-like superfamily/Ribonuclease H"/>
    <property type="match status" value="1"/>
</dbReference>
<dbReference type="InterPro" id="IPR036397">
    <property type="entry name" value="RNaseH_sf"/>
</dbReference>
<dbReference type="InterPro" id="IPR051132">
    <property type="entry name" value="3-5_Exonuclease_domain"/>
</dbReference>
<sequence length="83" mass="9520">MKRLNDFSEAGFVDIGEISKIIGLQTNGLRNLAVNLLGFRISKSCQKSNWGKKKLSRQQILYAATDAWVSRQLFLQMKRLKFT</sequence>
<evidence type="ECO:0000256" key="2">
    <source>
        <dbReference type="ARBA" id="ARBA00022801"/>
    </source>
</evidence>
<keyword evidence="2" id="KW-0378">Hydrolase</keyword>
<dbReference type="InterPro" id="IPR002562">
    <property type="entry name" value="3'-5'_exonuclease_dom"/>
</dbReference>
<evidence type="ECO:0000313" key="5">
    <source>
        <dbReference type="Proteomes" id="UP000189670"/>
    </source>
</evidence>
<dbReference type="PANTHER" id="PTHR13620">
    <property type="entry name" value="3-5 EXONUCLEASE"/>
    <property type="match status" value="1"/>
</dbReference>
<dbReference type="EMBL" id="ATBP01000008">
    <property type="protein sequence ID" value="ETR74391.1"/>
    <property type="molecule type" value="Genomic_DNA"/>
</dbReference>
<dbReference type="GO" id="GO:0003676">
    <property type="term" value="F:nucleic acid binding"/>
    <property type="evidence" value="ECO:0007669"/>
    <property type="project" value="InterPro"/>
</dbReference>
<comment type="caution">
    <text evidence="4">The sequence shown here is derived from an EMBL/GenBank/DDBJ whole genome shotgun (WGS) entry which is preliminary data.</text>
</comment>
<dbReference type="GO" id="GO:0005737">
    <property type="term" value="C:cytoplasm"/>
    <property type="evidence" value="ECO:0007669"/>
    <property type="project" value="TreeGrafter"/>
</dbReference>
<dbReference type="GO" id="GO:0006139">
    <property type="term" value="P:nucleobase-containing compound metabolic process"/>
    <property type="evidence" value="ECO:0007669"/>
    <property type="project" value="InterPro"/>
</dbReference>
<reference evidence="5" key="1">
    <citation type="submission" date="2012-11" db="EMBL/GenBank/DDBJ databases">
        <authorList>
            <person name="Lucero-Rivera Y.E."/>
            <person name="Tovar-Ramirez D."/>
        </authorList>
    </citation>
    <scope>NUCLEOTIDE SEQUENCE [LARGE SCALE GENOMIC DNA]</scope>
    <source>
        <strain evidence="5">Araruama</strain>
    </source>
</reference>
<proteinExistence type="predicted"/>
<name>A0A1V1PHM4_9BACT</name>
<accession>A0A1V1PHM4</accession>